<dbReference type="Pfam" id="PF13442">
    <property type="entry name" value="Cytochrome_CBB3"/>
    <property type="match status" value="1"/>
</dbReference>
<dbReference type="PRINTS" id="PR00607">
    <property type="entry name" value="CYTCHROMECIE"/>
</dbReference>
<dbReference type="EMBL" id="SMSE01000002">
    <property type="protein sequence ID" value="TDG13634.1"/>
    <property type="molecule type" value="Genomic_DNA"/>
</dbReference>
<keyword evidence="8" id="KW-1185">Reference proteome</keyword>
<dbReference type="GO" id="GO:0020037">
    <property type="term" value="F:heme binding"/>
    <property type="evidence" value="ECO:0007669"/>
    <property type="project" value="InterPro"/>
</dbReference>
<comment type="caution">
    <text evidence="7">The sequence shown here is derived from an EMBL/GenBank/DDBJ whole genome shotgun (WGS) entry which is preliminary data.</text>
</comment>
<evidence type="ECO:0000256" key="4">
    <source>
        <dbReference type="ARBA" id="ARBA00022982"/>
    </source>
</evidence>
<dbReference type="InterPro" id="IPR009056">
    <property type="entry name" value="Cyt_c-like_dom"/>
</dbReference>
<dbReference type="Gene3D" id="1.10.760.10">
    <property type="entry name" value="Cytochrome c-like domain"/>
    <property type="match status" value="1"/>
</dbReference>
<evidence type="ECO:0000256" key="5">
    <source>
        <dbReference type="ARBA" id="ARBA00023004"/>
    </source>
</evidence>
<evidence type="ECO:0000313" key="7">
    <source>
        <dbReference type="EMBL" id="TDG13634.1"/>
    </source>
</evidence>
<keyword evidence="5" id="KW-0408">Iron</keyword>
<dbReference type="AlphaFoldDB" id="A0A4V2ZX84"/>
<protein>
    <submittedName>
        <fullName evidence="7">Cytochrome c5 family protein</fullName>
    </submittedName>
</protein>
<gene>
    <name evidence="7" type="ORF">E2F43_08910</name>
</gene>
<dbReference type="InterPro" id="IPR036909">
    <property type="entry name" value="Cyt_c-like_dom_sf"/>
</dbReference>
<evidence type="ECO:0000313" key="8">
    <source>
        <dbReference type="Proteomes" id="UP000295554"/>
    </source>
</evidence>
<dbReference type="InterPro" id="IPR002323">
    <property type="entry name" value="Cyt_CIE"/>
</dbReference>
<keyword evidence="3" id="KW-0479">Metal-binding</keyword>
<organism evidence="7 8">
    <name type="scientific">Seongchinamella unica</name>
    <dbReference type="NCBI Taxonomy" id="2547392"/>
    <lineage>
        <taxon>Bacteria</taxon>
        <taxon>Pseudomonadati</taxon>
        <taxon>Pseudomonadota</taxon>
        <taxon>Gammaproteobacteria</taxon>
        <taxon>Cellvibrionales</taxon>
        <taxon>Halieaceae</taxon>
        <taxon>Seongchinamella</taxon>
    </lineage>
</organism>
<dbReference type="GO" id="GO:0005506">
    <property type="term" value="F:iron ion binding"/>
    <property type="evidence" value="ECO:0007669"/>
    <property type="project" value="InterPro"/>
</dbReference>
<name>A0A4V2ZX84_9GAMM</name>
<keyword evidence="4" id="KW-0249">Electron transport</keyword>
<reference evidence="7 8" key="1">
    <citation type="submission" date="2019-03" db="EMBL/GenBank/DDBJ databases">
        <title>Seongchinamella monodicae gen. nov., sp. nov., a novel member of the Gammaproteobacteria isolated from a tidal mudflat of beach.</title>
        <authorList>
            <person name="Yang H.G."/>
            <person name="Kang J.W."/>
            <person name="Lee S.D."/>
        </authorList>
    </citation>
    <scope>NUCLEOTIDE SEQUENCE [LARGE SCALE GENOMIC DNA]</scope>
    <source>
        <strain evidence="7 8">GH4-78</strain>
    </source>
</reference>
<keyword evidence="2" id="KW-0349">Heme</keyword>
<dbReference type="SUPFAM" id="SSF46626">
    <property type="entry name" value="Cytochrome c"/>
    <property type="match status" value="1"/>
</dbReference>
<dbReference type="GO" id="GO:0009055">
    <property type="term" value="F:electron transfer activity"/>
    <property type="evidence" value="ECO:0007669"/>
    <property type="project" value="InterPro"/>
</dbReference>
<evidence type="ECO:0000256" key="3">
    <source>
        <dbReference type="ARBA" id="ARBA00022723"/>
    </source>
</evidence>
<dbReference type="PANTHER" id="PTHR40942:SF4">
    <property type="entry name" value="CYTOCHROME C5"/>
    <property type="match status" value="1"/>
</dbReference>
<dbReference type="OrthoDB" id="9814708at2"/>
<dbReference type="PROSITE" id="PS51257">
    <property type="entry name" value="PROKAR_LIPOPROTEIN"/>
    <property type="match status" value="1"/>
</dbReference>
<dbReference type="PANTHER" id="PTHR40942">
    <property type="match status" value="1"/>
</dbReference>
<keyword evidence="1" id="KW-0813">Transport</keyword>
<sequence>MTFRIIRCLPVVLVLTACGEPGGGSAAAEVASRSLQPAEPALADVYNRSCRNCHTVAATGSPLTGDRPAWEPRLAKGMNTLVDNVVSGFGGMPPLGLCMDCDADQFEALIQFMAEAR</sequence>
<evidence type="ECO:0000259" key="6">
    <source>
        <dbReference type="Pfam" id="PF13442"/>
    </source>
</evidence>
<evidence type="ECO:0000256" key="1">
    <source>
        <dbReference type="ARBA" id="ARBA00022448"/>
    </source>
</evidence>
<evidence type="ECO:0000256" key="2">
    <source>
        <dbReference type="ARBA" id="ARBA00022617"/>
    </source>
</evidence>
<proteinExistence type="predicted"/>
<feature type="domain" description="Cytochrome c" evidence="6">
    <location>
        <begin position="41"/>
        <end position="113"/>
    </location>
</feature>
<dbReference type="RefSeq" id="WP_133211795.1">
    <property type="nucleotide sequence ID" value="NZ_SMSE01000002.1"/>
</dbReference>
<accession>A0A4V2ZX84</accession>
<dbReference type="Proteomes" id="UP000295554">
    <property type="component" value="Unassembled WGS sequence"/>
</dbReference>